<feature type="compositionally biased region" description="Basic and acidic residues" evidence="1">
    <location>
        <begin position="527"/>
        <end position="537"/>
    </location>
</feature>
<organism evidence="3 4">
    <name type="scientific">Toxoplasma gondii</name>
    <dbReference type="NCBI Taxonomy" id="5811"/>
    <lineage>
        <taxon>Eukaryota</taxon>
        <taxon>Sar</taxon>
        <taxon>Alveolata</taxon>
        <taxon>Apicomplexa</taxon>
        <taxon>Conoidasida</taxon>
        <taxon>Coccidia</taxon>
        <taxon>Eucoccidiorida</taxon>
        <taxon>Eimeriorina</taxon>
        <taxon>Sarcocystidae</taxon>
        <taxon>Toxoplasma</taxon>
    </lineage>
</organism>
<keyword evidence="2" id="KW-0812">Transmembrane</keyword>
<evidence type="ECO:0008006" key="5">
    <source>
        <dbReference type="Google" id="ProtNLM"/>
    </source>
</evidence>
<feature type="compositionally biased region" description="Basic and acidic residues" evidence="1">
    <location>
        <begin position="787"/>
        <end position="800"/>
    </location>
</feature>
<gene>
    <name evidence="3" type="ORF">TGRH88_041970</name>
</gene>
<evidence type="ECO:0000313" key="4">
    <source>
        <dbReference type="Proteomes" id="UP000557509"/>
    </source>
</evidence>
<evidence type="ECO:0000256" key="2">
    <source>
        <dbReference type="SAM" id="Phobius"/>
    </source>
</evidence>
<dbReference type="GO" id="GO:0005797">
    <property type="term" value="C:Golgi medial cisterna"/>
    <property type="evidence" value="ECO:0007669"/>
    <property type="project" value="TreeGrafter"/>
</dbReference>
<keyword evidence="2" id="KW-0472">Membrane</keyword>
<feature type="region of interest" description="Disordered" evidence="1">
    <location>
        <begin position="525"/>
        <end position="562"/>
    </location>
</feature>
<feature type="region of interest" description="Disordered" evidence="1">
    <location>
        <begin position="734"/>
        <end position="814"/>
    </location>
</feature>
<keyword evidence="2" id="KW-1133">Transmembrane helix</keyword>
<dbReference type="PANTHER" id="PTHR21575:SF12">
    <property type="entry name" value="PROTEIN HID1"/>
    <property type="match status" value="1"/>
</dbReference>
<evidence type="ECO:0000313" key="3">
    <source>
        <dbReference type="EMBL" id="KAF4640272.1"/>
    </source>
</evidence>
<feature type="compositionally biased region" description="Basic and acidic residues" evidence="1">
    <location>
        <begin position="155"/>
        <end position="182"/>
    </location>
</feature>
<dbReference type="AlphaFoldDB" id="A0A7J6K0Z7"/>
<name>A0A7J6K0Z7_TOXGO</name>
<dbReference type="VEuPathDB" id="ToxoDB:TGME49_235490"/>
<dbReference type="GO" id="GO:0000138">
    <property type="term" value="C:Golgi trans cisterna"/>
    <property type="evidence" value="ECO:0007669"/>
    <property type="project" value="TreeGrafter"/>
</dbReference>
<dbReference type="PANTHER" id="PTHR21575">
    <property type="entry name" value="PROTEIN HID1"/>
    <property type="match status" value="1"/>
</dbReference>
<sequence>MGNADSKSRGDLQLFNLLQIANDGGKDDREEGSQAPQRRLQDFLEGNLTATEAQDGLGTREEILRTAQHYPDAVAKLIAQLVEICVETADRVSQQSITPSQSSTLLTTTRLLSRLVPILLEDSALEQKIFWTPLFPLSSDENLVSGGSSPAAAAGDREGKEKNSRLSEDRERGRLLQPGEKEGDVDEEASREDRKREADEESQDERKQSLEGERRTDSRMSSVASGVLSQTSSRCTPVLLGNEVVNLLFRLLFLRGFTVVFPGAPLSREELSALPKHKVDFRLLWAGGIGAAPEAGAKPPAGIARNRAEVVNCLVACFAGPLYSTVDEYQLRVPTWIRVATAGNAPYTANLFCSLLSVVCSTDTSNRGVFGIFGNAEVKDMVSSALQLLVILLDFNVGVFVLPDGTEETEGARGEKGGRRNSPALRNVFRSMLSGVHRPEELDFIFDGLTHHLASAASRSRTSSVTEKPDLFCEQLLILTWHLLTLNGHFLRHVCSRRGADALLRPLIALLLDASFFIHRRPTPQTHDARPLAETRDTLSPSTNGGSLLANDGAESPSSSSPAEAATALSRIGLLHMCSFILLVLSSERDFAVRLNEPFLGKAPADIPVFQGSYADLLCLAVHRVVMDATGPRGSSDSLVDMLLTVLCNVSAYVKAFCLESCLRLMAMMERLTRRYWLFSAPQHYHDVFFLLDVFNNLIQYQFEGNCQLVYAILRQKKIFCDLENLSLPDSLRRNSRRETKEGEDSTACDRPHAEGSLPSSHGNGGDGGTDGGAARHREEREDEVNGDNKGKRDDERSDREDEDDSLAGDEDRWEPTEEWLDEWKHKLPLQTILRLIQCLLPQVEEECARREVTDQQDILAFLEKTTMVGLLPVPHPIIIRNYQPNAYTALWFTSFMWGVLLVSSAALHNVARSRIRLIVMNP</sequence>
<dbReference type="EMBL" id="JAAUHK010000195">
    <property type="protein sequence ID" value="KAF4640272.1"/>
    <property type="molecule type" value="Genomic_DNA"/>
</dbReference>
<feature type="compositionally biased region" description="Polar residues" evidence="1">
    <location>
        <begin position="219"/>
        <end position="228"/>
    </location>
</feature>
<dbReference type="GO" id="GO:0016020">
    <property type="term" value="C:membrane"/>
    <property type="evidence" value="ECO:0007669"/>
    <property type="project" value="TreeGrafter"/>
</dbReference>
<evidence type="ECO:0000256" key="1">
    <source>
        <dbReference type="SAM" id="MobiDB-lite"/>
    </source>
</evidence>
<feature type="compositionally biased region" description="Gly residues" evidence="1">
    <location>
        <begin position="763"/>
        <end position="772"/>
    </location>
</feature>
<dbReference type="InterPro" id="IPR026705">
    <property type="entry name" value="Hid-1/Ecm30"/>
</dbReference>
<protein>
    <recommendedName>
        <fullName evidence="5">High-temperature-induced dauer-formation protein</fullName>
    </recommendedName>
</protein>
<feature type="region of interest" description="Disordered" evidence="1">
    <location>
        <begin position="143"/>
        <end position="228"/>
    </location>
</feature>
<keyword evidence="4" id="KW-1185">Reference proteome</keyword>
<feature type="compositionally biased region" description="Basic and acidic residues" evidence="1">
    <location>
        <begin position="191"/>
        <end position="218"/>
    </location>
</feature>
<accession>A0A7J6K0Z7</accession>
<comment type="caution">
    <text evidence="3">The sequence shown here is derived from an EMBL/GenBank/DDBJ whole genome shotgun (WGS) entry which is preliminary data.</text>
</comment>
<feature type="compositionally biased region" description="Low complexity" evidence="1">
    <location>
        <begin position="145"/>
        <end position="154"/>
    </location>
</feature>
<feature type="transmembrane region" description="Helical" evidence="2">
    <location>
        <begin position="890"/>
        <end position="912"/>
    </location>
</feature>
<feature type="compositionally biased region" description="Basic and acidic residues" evidence="1">
    <location>
        <begin position="734"/>
        <end position="754"/>
    </location>
</feature>
<proteinExistence type="predicted"/>
<dbReference type="Proteomes" id="UP000557509">
    <property type="component" value="Unassembled WGS sequence"/>
</dbReference>
<dbReference type="Pfam" id="PF09742">
    <property type="entry name" value="Dymeclin"/>
    <property type="match status" value="1"/>
</dbReference>
<reference evidence="3 4" key="1">
    <citation type="submission" date="2020-03" db="EMBL/GenBank/DDBJ databases">
        <title>Genome sequence of Toxoplasma gondii RH-88 strain.</title>
        <authorList>
            <person name="Lorenzi H.A."/>
            <person name="Venepally P."/>
            <person name="Rozenberg A."/>
            <person name="Sibley D."/>
        </authorList>
    </citation>
    <scope>NUCLEOTIDE SEQUENCE [LARGE SCALE GENOMIC DNA]</scope>
    <source>
        <strain evidence="3 4">RH-88</strain>
    </source>
</reference>